<dbReference type="GO" id="GO:0016787">
    <property type="term" value="F:hydrolase activity"/>
    <property type="evidence" value="ECO:0007669"/>
    <property type="project" value="UniProtKB-KW"/>
</dbReference>
<dbReference type="AlphaFoldDB" id="A0A9W7H6R3"/>
<evidence type="ECO:0000256" key="1">
    <source>
        <dbReference type="ARBA" id="ARBA00008645"/>
    </source>
</evidence>
<comment type="similarity">
    <text evidence="1">Belongs to the AB hydrolase superfamily.</text>
</comment>
<evidence type="ECO:0000313" key="4">
    <source>
        <dbReference type="EMBL" id="GMI71141.1"/>
    </source>
</evidence>
<dbReference type="EMBL" id="BSYR01000010">
    <property type="protein sequence ID" value="GMI71141.1"/>
    <property type="molecule type" value="Genomic_DNA"/>
</dbReference>
<organism evidence="4 5">
    <name type="scientific">Hibiscus trionum</name>
    <name type="common">Flower of an hour</name>
    <dbReference type="NCBI Taxonomy" id="183268"/>
    <lineage>
        <taxon>Eukaryota</taxon>
        <taxon>Viridiplantae</taxon>
        <taxon>Streptophyta</taxon>
        <taxon>Embryophyta</taxon>
        <taxon>Tracheophyta</taxon>
        <taxon>Spermatophyta</taxon>
        <taxon>Magnoliopsida</taxon>
        <taxon>eudicotyledons</taxon>
        <taxon>Gunneridae</taxon>
        <taxon>Pentapetalae</taxon>
        <taxon>rosids</taxon>
        <taxon>malvids</taxon>
        <taxon>Malvales</taxon>
        <taxon>Malvaceae</taxon>
        <taxon>Malvoideae</taxon>
        <taxon>Hibiscus</taxon>
    </lineage>
</organism>
<proteinExistence type="inferred from homology"/>
<evidence type="ECO:0000313" key="5">
    <source>
        <dbReference type="Proteomes" id="UP001165190"/>
    </source>
</evidence>
<dbReference type="PANTHER" id="PTHR43039">
    <property type="entry name" value="ESTERASE-RELATED"/>
    <property type="match status" value="1"/>
</dbReference>
<dbReference type="SUPFAM" id="SSF53474">
    <property type="entry name" value="alpha/beta-Hydrolases"/>
    <property type="match status" value="1"/>
</dbReference>
<dbReference type="InterPro" id="IPR029058">
    <property type="entry name" value="AB_hydrolase_fold"/>
</dbReference>
<dbReference type="Proteomes" id="UP001165190">
    <property type="component" value="Unassembled WGS sequence"/>
</dbReference>
<keyword evidence="5" id="KW-1185">Reference proteome</keyword>
<dbReference type="Pfam" id="PF12697">
    <property type="entry name" value="Abhydrolase_6"/>
    <property type="match status" value="1"/>
</dbReference>
<reference evidence="4" key="1">
    <citation type="submission" date="2023-05" db="EMBL/GenBank/DDBJ databases">
        <title>Genome and transcriptome analyses reveal genes involved in the formation of fine ridges on petal epidermal cells in Hibiscus trionum.</title>
        <authorList>
            <person name="Koshimizu S."/>
            <person name="Masuda S."/>
            <person name="Ishii T."/>
            <person name="Shirasu K."/>
            <person name="Hoshino A."/>
            <person name="Arita M."/>
        </authorList>
    </citation>
    <scope>NUCLEOTIDE SEQUENCE</scope>
    <source>
        <strain evidence="4">Hamamatsu line</strain>
    </source>
</reference>
<evidence type="ECO:0000259" key="3">
    <source>
        <dbReference type="Pfam" id="PF12697"/>
    </source>
</evidence>
<dbReference type="Gene3D" id="3.40.50.1820">
    <property type="entry name" value="alpha/beta hydrolase"/>
    <property type="match status" value="1"/>
</dbReference>
<sequence length="274" mass="30476">MERLCANGGIAEALNAKIYGNGSQTVVLAHGFGETQGAWQFLLPLLAYSFQVVVFDMVFSPNVDPKLYDPQRYRSDFNAYADDLVCLVDRLQLNNTIYLGHSMAAMLGCLAAINRPHLFTHLILLSGSPRYLNEEGYKGGFNRSQVDAIYKSINENFKGWVRNFAPKAVGVNNTAAIAEFEKSLGRMKPDIALSVAKSVFSSDFRHKLPRVKVPCTIIQSKKDYIVPRSIASYMKSKVGGDAEVKILDTEGHFPHLTANNLLFRVLKEALLIKK</sequence>
<feature type="domain" description="AB hydrolase-1" evidence="3">
    <location>
        <begin position="26"/>
        <end position="256"/>
    </location>
</feature>
<dbReference type="OrthoDB" id="408373at2759"/>
<accession>A0A9W7H6R3</accession>
<name>A0A9W7H6R3_HIBTR</name>
<evidence type="ECO:0000256" key="2">
    <source>
        <dbReference type="ARBA" id="ARBA00022801"/>
    </source>
</evidence>
<dbReference type="FunFam" id="3.40.50.1820:FF:000042">
    <property type="entry name" value="probable strigolactone esterase DAD2"/>
    <property type="match status" value="1"/>
</dbReference>
<comment type="caution">
    <text evidence="4">The sequence shown here is derived from an EMBL/GenBank/DDBJ whole genome shotgun (WGS) entry which is preliminary data.</text>
</comment>
<protein>
    <submittedName>
        <fullName evidence="4">DWARF 14</fullName>
    </submittedName>
</protein>
<keyword evidence="2" id="KW-0378">Hydrolase</keyword>
<dbReference type="InterPro" id="IPR000073">
    <property type="entry name" value="AB_hydrolase_1"/>
</dbReference>
<gene>
    <name evidence="4" type="ORF">HRI_000783400</name>
</gene>